<feature type="chain" id="PRO_5014322162" description="Ferritin" evidence="7">
    <location>
        <begin position="17"/>
        <end position="220"/>
    </location>
</feature>
<dbReference type="GO" id="GO:0006879">
    <property type="term" value="P:intracellular iron ion homeostasis"/>
    <property type="evidence" value="ECO:0007669"/>
    <property type="project" value="UniProtKB-KW"/>
</dbReference>
<dbReference type="GO" id="GO:0008199">
    <property type="term" value="F:ferric iron binding"/>
    <property type="evidence" value="ECO:0007669"/>
    <property type="project" value="InterPro"/>
</dbReference>
<organism evidence="9 10">
    <name type="scientific">Cryptotermes secundus</name>
    <dbReference type="NCBI Taxonomy" id="105785"/>
    <lineage>
        <taxon>Eukaryota</taxon>
        <taxon>Metazoa</taxon>
        <taxon>Ecdysozoa</taxon>
        <taxon>Arthropoda</taxon>
        <taxon>Hexapoda</taxon>
        <taxon>Insecta</taxon>
        <taxon>Pterygota</taxon>
        <taxon>Neoptera</taxon>
        <taxon>Polyneoptera</taxon>
        <taxon>Dictyoptera</taxon>
        <taxon>Blattodea</taxon>
        <taxon>Blattoidea</taxon>
        <taxon>Termitoidae</taxon>
        <taxon>Kalotermitidae</taxon>
        <taxon>Cryptotermitinae</taxon>
        <taxon>Cryptotermes</taxon>
    </lineage>
</organism>
<dbReference type="InterPro" id="IPR009040">
    <property type="entry name" value="Ferritin-like_diiron"/>
</dbReference>
<dbReference type="Pfam" id="PF00210">
    <property type="entry name" value="Ferritin"/>
    <property type="match status" value="1"/>
</dbReference>
<dbReference type="InterPro" id="IPR009078">
    <property type="entry name" value="Ferritin-like_SF"/>
</dbReference>
<comment type="similarity">
    <text evidence="1 6">Belongs to the ferritin family.</text>
</comment>
<dbReference type="EMBL" id="NEVH01019998">
    <property type="protein sequence ID" value="PNF21998.1"/>
    <property type="molecule type" value="Genomic_DNA"/>
</dbReference>
<feature type="binding site" evidence="5">
    <location>
        <position position="181"/>
    </location>
    <ligand>
        <name>Fe cation</name>
        <dbReference type="ChEBI" id="CHEBI:24875"/>
        <label>1</label>
    </ligand>
</feature>
<feature type="signal peptide" evidence="7">
    <location>
        <begin position="1"/>
        <end position="16"/>
    </location>
</feature>
<gene>
    <name evidence="9" type="ORF">B7P43_G17698</name>
</gene>
<evidence type="ECO:0000259" key="8">
    <source>
        <dbReference type="PROSITE" id="PS50905"/>
    </source>
</evidence>
<comment type="function">
    <text evidence="6">Stores iron in a soluble, non-toxic, readily available form. Important for iron homeostasis. Iron is taken up in the ferrous form and deposited as ferric hydroxides after oxidation.</text>
</comment>
<dbReference type="SUPFAM" id="SSF47240">
    <property type="entry name" value="Ferritin-like"/>
    <property type="match status" value="1"/>
</dbReference>
<keyword evidence="3 5" id="KW-0479">Metal-binding</keyword>
<evidence type="ECO:0000256" key="5">
    <source>
        <dbReference type="PIRSR" id="PIRSR601519-1"/>
    </source>
</evidence>
<dbReference type="OrthoDB" id="6363126at2759"/>
<evidence type="ECO:0000256" key="6">
    <source>
        <dbReference type="RuleBase" id="RU361145"/>
    </source>
</evidence>
<dbReference type="FunCoup" id="A0A2J7Q090">
    <property type="interactions" value="23"/>
</dbReference>
<evidence type="ECO:0000256" key="1">
    <source>
        <dbReference type="ARBA" id="ARBA00007513"/>
    </source>
</evidence>
<dbReference type="Gene3D" id="1.20.1260.10">
    <property type="match status" value="1"/>
</dbReference>
<dbReference type="GO" id="GO:0006826">
    <property type="term" value="P:iron ion transport"/>
    <property type="evidence" value="ECO:0007669"/>
    <property type="project" value="InterPro"/>
</dbReference>
<evidence type="ECO:0000256" key="3">
    <source>
        <dbReference type="ARBA" id="ARBA00022723"/>
    </source>
</evidence>
<evidence type="ECO:0000256" key="4">
    <source>
        <dbReference type="ARBA" id="ARBA00023004"/>
    </source>
</evidence>
<dbReference type="PANTHER" id="PTHR11431">
    <property type="entry name" value="FERRITIN"/>
    <property type="match status" value="1"/>
</dbReference>
<dbReference type="PANTHER" id="PTHR11431:SF51">
    <property type="entry name" value="FERRITIN"/>
    <property type="match status" value="1"/>
</dbReference>
<reference evidence="9 10" key="1">
    <citation type="submission" date="2017-12" db="EMBL/GenBank/DDBJ databases">
        <title>Hemimetabolous genomes reveal molecular basis of termite eusociality.</title>
        <authorList>
            <person name="Harrison M.C."/>
            <person name="Jongepier E."/>
            <person name="Robertson H.M."/>
            <person name="Arning N."/>
            <person name="Bitard-Feildel T."/>
            <person name="Chao H."/>
            <person name="Childers C.P."/>
            <person name="Dinh H."/>
            <person name="Doddapaneni H."/>
            <person name="Dugan S."/>
            <person name="Gowin J."/>
            <person name="Greiner C."/>
            <person name="Han Y."/>
            <person name="Hu H."/>
            <person name="Hughes D.S.T."/>
            <person name="Huylmans A.-K."/>
            <person name="Kemena C."/>
            <person name="Kremer L.P.M."/>
            <person name="Lee S.L."/>
            <person name="Lopez-Ezquerra A."/>
            <person name="Mallet L."/>
            <person name="Monroy-Kuhn J.M."/>
            <person name="Moser A."/>
            <person name="Murali S.C."/>
            <person name="Muzny D.M."/>
            <person name="Otani S."/>
            <person name="Piulachs M.-D."/>
            <person name="Poelchau M."/>
            <person name="Qu J."/>
            <person name="Schaub F."/>
            <person name="Wada-Katsumata A."/>
            <person name="Worley K.C."/>
            <person name="Xie Q."/>
            <person name="Ylla G."/>
            <person name="Poulsen M."/>
            <person name="Gibbs R.A."/>
            <person name="Schal C."/>
            <person name="Richards S."/>
            <person name="Belles X."/>
            <person name="Korb J."/>
            <person name="Bornberg-Bauer E."/>
        </authorList>
    </citation>
    <scope>NUCLEOTIDE SEQUENCE [LARGE SCALE GENOMIC DNA]</scope>
    <source>
        <tissue evidence="9">Whole body</tissue>
    </source>
</reference>
<proteinExistence type="inferred from homology"/>
<dbReference type="InterPro" id="IPR008331">
    <property type="entry name" value="Ferritin_DPS_dom"/>
</dbReference>
<dbReference type="InterPro" id="IPR012347">
    <property type="entry name" value="Ferritin-like"/>
</dbReference>
<evidence type="ECO:0000256" key="7">
    <source>
        <dbReference type="SAM" id="SignalP"/>
    </source>
</evidence>
<dbReference type="PROSITE" id="PS50905">
    <property type="entry name" value="FERRITIN_LIKE"/>
    <property type="match status" value="1"/>
</dbReference>
<feature type="domain" description="Ferritin-like diiron" evidence="8">
    <location>
        <begin position="42"/>
        <end position="199"/>
    </location>
</feature>
<dbReference type="InParanoid" id="A0A2J7Q090"/>
<dbReference type="InterPro" id="IPR001519">
    <property type="entry name" value="Ferritin"/>
</dbReference>
<name>A0A2J7Q090_9NEOP</name>
<dbReference type="CDD" id="cd01056">
    <property type="entry name" value="Euk_Ferritin"/>
    <property type="match status" value="1"/>
</dbReference>
<dbReference type="GO" id="GO:0008198">
    <property type="term" value="F:ferrous iron binding"/>
    <property type="evidence" value="ECO:0007669"/>
    <property type="project" value="TreeGrafter"/>
</dbReference>
<evidence type="ECO:0000313" key="9">
    <source>
        <dbReference type="EMBL" id="PNF21998.1"/>
    </source>
</evidence>
<keyword evidence="4 5" id="KW-0408">Iron</keyword>
<evidence type="ECO:0000313" key="10">
    <source>
        <dbReference type="Proteomes" id="UP000235965"/>
    </source>
</evidence>
<keyword evidence="10" id="KW-1185">Reference proteome</keyword>
<protein>
    <recommendedName>
        <fullName evidence="6">Ferritin</fullName>
    </recommendedName>
</protein>
<comment type="caution">
    <text evidence="9">The sequence shown here is derived from an EMBL/GenBank/DDBJ whole genome shotgun (WGS) entry which is preliminary data.</text>
</comment>
<dbReference type="GO" id="GO:0005737">
    <property type="term" value="C:cytoplasm"/>
    <property type="evidence" value="ECO:0007669"/>
    <property type="project" value="TreeGrafter"/>
</dbReference>
<keyword evidence="7" id="KW-0732">Signal</keyword>
<evidence type="ECO:0000256" key="2">
    <source>
        <dbReference type="ARBA" id="ARBA00022434"/>
    </source>
</evidence>
<dbReference type="Proteomes" id="UP000235965">
    <property type="component" value="Unassembled WGS sequence"/>
</dbReference>
<keyword evidence="2 6" id="KW-0409">Iron storage</keyword>
<dbReference type="AlphaFoldDB" id="A0A2J7Q090"/>
<dbReference type="STRING" id="105785.A0A2J7Q090"/>
<sequence>MKFLVVLSGLLALVNCAEYCYNDVVGSCGSRGVELKNCHAKYGAIDEVLFDLQSYTNAHISRSFDYLLMATHFGNYEKSREGFEKLFQKLSDSTWDDAIDLIKYISKRGGVMDFAARKTEEDPQDDTVELTELGAVARGLDTQKKLAEDALAIHSEATRRREGLHDPEVSSYLEEHFMHRQAKQVRELAGYASDLKRLLSENKQASLSLFLFDEYLQKVV</sequence>
<accession>A0A2J7Q090</accession>